<name>A0A3P7F8L2_TOXCA</name>
<dbReference type="InterPro" id="IPR013783">
    <property type="entry name" value="Ig-like_fold"/>
</dbReference>
<protein>
    <submittedName>
        <fullName evidence="2">Uncharacterized protein</fullName>
    </submittedName>
</protein>
<feature type="repeat" description="Filamin" evidence="1">
    <location>
        <begin position="1"/>
        <end position="30"/>
    </location>
</feature>
<dbReference type="SUPFAM" id="SSF81296">
    <property type="entry name" value="E set domains"/>
    <property type="match status" value="1"/>
</dbReference>
<dbReference type="PROSITE" id="PS50194">
    <property type="entry name" value="FILAMIN_REPEAT"/>
    <property type="match status" value="1"/>
</dbReference>
<dbReference type="Gene3D" id="2.60.40.10">
    <property type="entry name" value="Immunoglobulins"/>
    <property type="match status" value="1"/>
</dbReference>
<reference evidence="2" key="1">
    <citation type="submission" date="2018-11" db="EMBL/GenBank/DDBJ databases">
        <authorList>
            <consortium name="Pathogen Informatics"/>
        </authorList>
    </citation>
    <scope>NUCLEOTIDE SEQUENCE [LARGE SCALE GENOMIC DNA]</scope>
</reference>
<dbReference type="EMBL" id="UYWY01009049">
    <property type="protein sequence ID" value="VDM32270.1"/>
    <property type="molecule type" value="Genomic_DNA"/>
</dbReference>
<proteinExistence type="predicted"/>
<evidence type="ECO:0000256" key="1">
    <source>
        <dbReference type="PROSITE-ProRule" id="PRU00087"/>
    </source>
</evidence>
<evidence type="ECO:0000313" key="2">
    <source>
        <dbReference type="EMBL" id="VDM32270.1"/>
    </source>
</evidence>
<dbReference type="InterPro" id="IPR014756">
    <property type="entry name" value="Ig_E-set"/>
</dbReference>
<dbReference type="AlphaFoldDB" id="A0A3P7F8L2"/>
<organism evidence="2">
    <name type="scientific">Toxocara canis</name>
    <name type="common">Canine roundworm</name>
    <dbReference type="NCBI Taxonomy" id="6265"/>
    <lineage>
        <taxon>Eukaryota</taxon>
        <taxon>Metazoa</taxon>
        <taxon>Ecdysozoa</taxon>
        <taxon>Nematoda</taxon>
        <taxon>Chromadorea</taxon>
        <taxon>Rhabditida</taxon>
        <taxon>Spirurina</taxon>
        <taxon>Ascaridomorpha</taxon>
        <taxon>Ascaridoidea</taxon>
        <taxon>Toxocaridae</taxon>
        <taxon>Toxocara</taxon>
    </lineage>
</organism>
<gene>
    <name evidence="2" type="ORF">TCNE_LOCUS4788</name>
</gene>
<accession>A0A3P7F8L2</accession>
<sequence length="109" mass="11645">MFTPNEVGHYTIDVEFNSRPIAGSPFDVEVVDPRKVLVNDEAADESGVFHLAVQQSNILDVDATAAGSGWTFACLQISRSSLKAVSAANCGCTGIPFFESDNLCPAFFV</sequence>
<dbReference type="InterPro" id="IPR017868">
    <property type="entry name" value="Filamin/ABP280_repeat-like"/>
</dbReference>